<evidence type="ECO:0000256" key="7">
    <source>
        <dbReference type="ARBA" id="ARBA00023136"/>
    </source>
</evidence>
<feature type="domain" description="ABC transmembrane type-1" evidence="9">
    <location>
        <begin position="55"/>
        <end position="243"/>
    </location>
</feature>
<protein>
    <submittedName>
        <fullName evidence="10">Inner membrane ABC transporter permease protein YdcV</fullName>
    </submittedName>
</protein>
<comment type="subcellular location">
    <subcellularLocation>
        <location evidence="1 8">Cell membrane</location>
        <topology evidence="1 8">Multi-pass membrane protein</topology>
    </subcellularLocation>
</comment>
<comment type="similarity">
    <text evidence="2">Belongs to the binding-protein-dependent transport system permease family. CysTW subfamily.</text>
</comment>
<evidence type="ECO:0000256" key="6">
    <source>
        <dbReference type="ARBA" id="ARBA00022989"/>
    </source>
</evidence>
<dbReference type="OrthoDB" id="9782004at2"/>
<evidence type="ECO:0000256" key="3">
    <source>
        <dbReference type="ARBA" id="ARBA00022448"/>
    </source>
</evidence>
<dbReference type="CDD" id="cd06261">
    <property type="entry name" value="TM_PBP2"/>
    <property type="match status" value="1"/>
</dbReference>
<dbReference type="Proteomes" id="UP000048949">
    <property type="component" value="Unassembled WGS sequence"/>
</dbReference>
<dbReference type="EMBL" id="CVQV01000002">
    <property type="protein sequence ID" value="CRK74286.1"/>
    <property type="molecule type" value="Genomic_DNA"/>
</dbReference>
<dbReference type="InterPro" id="IPR000515">
    <property type="entry name" value="MetI-like"/>
</dbReference>
<keyword evidence="7 8" id="KW-0472">Membrane</keyword>
<feature type="transmembrane region" description="Helical" evidence="8">
    <location>
        <begin position="175"/>
        <end position="202"/>
    </location>
</feature>
<evidence type="ECO:0000313" key="10">
    <source>
        <dbReference type="EMBL" id="CRK74286.1"/>
    </source>
</evidence>
<feature type="transmembrane region" description="Helical" evidence="8">
    <location>
        <begin position="222"/>
        <end position="243"/>
    </location>
</feature>
<feature type="transmembrane region" description="Helical" evidence="8">
    <location>
        <begin position="61"/>
        <end position="81"/>
    </location>
</feature>
<dbReference type="RefSeq" id="WP_048597581.1">
    <property type="nucleotide sequence ID" value="NZ_CBFHGK010000009.1"/>
</dbReference>
<accession>A0A0U1NHR8</accession>
<organism evidence="10 11">
    <name type="scientific">Nereida ignava</name>
    <dbReference type="NCBI Taxonomy" id="282199"/>
    <lineage>
        <taxon>Bacteria</taxon>
        <taxon>Pseudomonadati</taxon>
        <taxon>Pseudomonadota</taxon>
        <taxon>Alphaproteobacteria</taxon>
        <taxon>Rhodobacterales</taxon>
        <taxon>Roseobacteraceae</taxon>
        <taxon>Nereida</taxon>
    </lineage>
</organism>
<dbReference type="Pfam" id="PF00528">
    <property type="entry name" value="BPD_transp_1"/>
    <property type="match status" value="1"/>
</dbReference>
<feature type="transmembrane region" description="Helical" evidence="8">
    <location>
        <begin position="93"/>
        <end position="115"/>
    </location>
</feature>
<keyword evidence="4" id="KW-1003">Cell membrane</keyword>
<name>A0A0U1NHR8_9RHOB</name>
<dbReference type="AlphaFoldDB" id="A0A0U1NHR8"/>
<dbReference type="GO" id="GO:0005886">
    <property type="term" value="C:plasma membrane"/>
    <property type="evidence" value="ECO:0007669"/>
    <property type="project" value="UniProtKB-SubCell"/>
</dbReference>
<keyword evidence="5 8" id="KW-0812">Transmembrane</keyword>
<evidence type="ECO:0000256" key="2">
    <source>
        <dbReference type="ARBA" id="ARBA00007069"/>
    </source>
</evidence>
<dbReference type="PANTHER" id="PTHR43848">
    <property type="entry name" value="PUTRESCINE TRANSPORT SYSTEM PERMEASE PROTEIN POTI"/>
    <property type="match status" value="1"/>
</dbReference>
<dbReference type="Gene3D" id="1.10.3720.10">
    <property type="entry name" value="MetI-like"/>
    <property type="match status" value="1"/>
</dbReference>
<keyword evidence="6 8" id="KW-1133">Transmembrane helix</keyword>
<dbReference type="InterPro" id="IPR051789">
    <property type="entry name" value="Bact_Polyamine_Transport"/>
</dbReference>
<evidence type="ECO:0000256" key="5">
    <source>
        <dbReference type="ARBA" id="ARBA00022692"/>
    </source>
</evidence>
<dbReference type="PROSITE" id="PS50928">
    <property type="entry name" value="ABC_TM1"/>
    <property type="match status" value="1"/>
</dbReference>
<dbReference type="PANTHER" id="PTHR43848:SF2">
    <property type="entry name" value="PUTRESCINE TRANSPORT SYSTEM PERMEASE PROTEIN POTI"/>
    <property type="match status" value="1"/>
</dbReference>
<evidence type="ECO:0000256" key="8">
    <source>
        <dbReference type="RuleBase" id="RU363032"/>
    </source>
</evidence>
<evidence type="ECO:0000256" key="4">
    <source>
        <dbReference type="ARBA" id="ARBA00022475"/>
    </source>
</evidence>
<keyword evidence="3 8" id="KW-0813">Transport</keyword>
<proteinExistence type="inferred from homology"/>
<dbReference type="GO" id="GO:0055085">
    <property type="term" value="P:transmembrane transport"/>
    <property type="evidence" value="ECO:0007669"/>
    <property type="project" value="InterPro"/>
</dbReference>
<sequence length="263" mass="28870">MRAYTWAYLIFLYAPIVLLPLFAFNDSTTIAFPLQGFTTKWFVQLPTIPALTSSVWTSVKIASITAVLSTILGVCAARAAVRYRFIGKRPIMGLIMLPLVLPEIIVAVSLLVVFLQLGLSIGSWSVIAGHTLICMPFAISILNSSFQNIDPALEEASLDLGETRVSTFYRVTLPLIWPGLIASLLISFTISLDEFIIAFFLSSTEPTLPVYLWSQLRFPTKLPVVMALGTLLVCLSILLLALAETLRRRGLRKAGQSTEGGFL</sequence>
<evidence type="ECO:0000256" key="1">
    <source>
        <dbReference type="ARBA" id="ARBA00004651"/>
    </source>
</evidence>
<gene>
    <name evidence="10" type="primary">ydcV_1</name>
    <name evidence="10" type="ORF">NIG5292_00313</name>
</gene>
<evidence type="ECO:0000259" key="9">
    <source>
        <dbReference type="PROSITE" id="PS50928"/>
    </source>
</evidence>
<keyword evidence="11" id="KW-1185">Reference proteome</keyword>
<feature type="transmembrane region" description="Helical" evidence="8">
    <location>
        <begin position="121"/>
        <end position="142"/>
    </location>
</feature>
<feature type="transmembrane region" description="Helical" evidence="8">
    <location>
        <begin position="7"/>
        <end position="24"/>
    </location>
</feature>
<dbReference type="STRING" id="282199.GCA_001049735_00313"/>
<evidence type="ECO:0000313" key="11">
    <source>
        <dbReference type="Proteomes" id="UP000048949"/>
    </source>
</evidence>
<dbReference type="SUPFAM" id="SSF161098">
    <property type="entry name" value="MetI-like"/>
    <property type="match status" value="1"/>
</dbReference>
<dbReference type="InterPro" id="IPR035906">
    <property type="entry name" value="MetI-like_sf"/>
</dbReference>
<reference evidence="10 11" key="1">
    <citation type="submission" date="2015-04" db="EMBL/GenBank/DDBJ databases">
        <authorList>
            <person name="Syromyatnikov M.Y."/>
            <person name="Popov V.N."/>
        </authorList>
    </citation>
    <scope>NUCLEOTIDE SEQUENCE [LARGE SCALE GENOMIC DNA]</scope>
    <source>
        <strain evidence="10 11">CECT 5292</strain>
    </source>
</reference>